<evidence type="ECO:0000313" key="2">
    <source>
        <dbReference type="EMBL" id="MFC0474707.1"/>
    </source>
</evidence>
<evidence type="ECO:0008006" key="4">
    <source>
        <dbReference type="Google" id="ProtNLM"/>
    </source>
</evidence>
<evidence type="ECO:0000313" key="3">
    <source>
        <dbReference type="Proteomes" id="UP001589738"/>
    </source>
</evidence>
<feature type="region of interest" description="Disordered" evidence="1">
    <location>
        <begin position="43"/>
        <end position="102"/>
    </location>
</feature>
<name>A0ABV6KNZ9_9BACI</name>
<accession>A0ABV6KNZ9</accession>
<dbReference type="EMBL" id="JBHLUU010000016">
    <property type="protein sequence ID" value="MFC0474707.1"/>
    <property type="molecule type" value="Genomic_DNA"/>
</dbReference>
<reference evidence="2 3" key="1">
    <citation type="submission" date="2024-09" db="EMBL/GenBank/DDBJ databases">
        <authorList>
            <person name="Sun Q."/>
            <person name="Mori K."/>
        </authorList>
    </citation>
    <scope>NUCLEOTIDE SEQUENCE [LARGE SCALE GENOMIC DNA]</scope>
    <source>
        <strain evidence="2 3">CGMCC 1.9126</strain>
    </source>
</reference>
<protein>
    <recommendedName>
        <fullName evidence="4">RNA polymerase subunit sigma</fullName>
    </recommendedName>
</protein>
<feature type="compositionally biased region" description="Basic and acidic residues" evidence="1">
    <location>
        <begin position="81"/>
        <end position="92"/>
    </location>
</feature>
<proteinExistence type="predicted"/>
<dbReference type="RefSeq" id="WP_160545576.1">
    <property type="nucleotide sequence ID" value="NZ_JBHLUU010000016.1"/>
</dbReference>
<comment type="caution">
    <text evidence="2">The sequence shown here is derived from an EMBL/GenBank/DDBJ whole genome shotgun (WGS) entry which is preliminary data.</text>
</comment>
<dbReference type="Proteomes" id="UP001589738">
    <property type="component" value="Unassembled WGS sequence"/>
</dbReference>
<organism evidence="2 3">
    <name type="scientific">Robertmurraya beringensis</name>
    <dbReference type="NCBI Taxonomy" id="641660"/>
    <lineage>
        <taxon>Bacteria</taxon>
        <taxon>Bacillati</taxon>
        <taxon>Bacillota</taxon>
        <taxon>Bacilli</taxon>
        <taxon>Bacillales</taxon>
        <taxon>Bacillaceae</taxon>
        <taxon>Robertmurraya</taxon>
    </lineage>
</organism>
<sequence>MSLKAIEMQIALPRMQDASKLQEQLQQRGQQQNDVAANTVAKEVEKNRISVNKHEQKEQVRLKDHQRDKNENQQGKRNRKNKESQPVKEVHPYKGNFFDFSG</sequence>
<evidence type="ECO:0000256" key="1">
    <source>
        <dbReference type="SAM" id="MobiDB-lite"/>
    </source>
</evidence>
<keyword evidence="3" id="KW-1185">Reference proteome</keyword>
<feature type="compositionally biased region" description="Basic and acidic residues" evidence="1">
    <location>
        <begin position="43"/>
        <end position="71"/>
    </location>
</feature>
<gene>
    <name evidence="2" type="ORF">ACFFHF_05275</name>
</gene>